<feature type="region of interest" description="Disordered" evidence="1">
    <location>
        <begin position="50"/>
        <end position="118"/>
    </location>
</feature>
<feature type="compositionally biased region" description="Polar residues" evidence="1">
    <location>
        <begin position="146"/>
        <end position="162"/>
    </location>
</feature>
<feature type="compositionally biased region" description="Basic and acidic residues" evidence="1">
    <location>
        <begin position="57"/>
        <end position="68"/>
    </location>
</feature>
<reference evidence="3" key="1">
    <citation type="journal article" date="2015" name="PLoS Genet.">
        <title>The dynamic genome and transcriptome of the human fungal pathogen Blastomyces and close relative Emmonsia.</title>
        <authorList>
            <person name="Munoz J.F."/>
            <person name="Gauthier G.M."/>
            <person name="Desjardins C.A."/>
            <person name="Gallo J.E."/>
            <person name="Holder J."/>
            <person name="Sullivan T.D."/>
            <person name="Marty A.J."/>
            <person name="Carmen J.C."/>
            <person name="Chen Z."/>
            <person name="Ding L."/>
            <person name="Gujja S."/>
            <person name="Magrini V."/>
            <person name="Misas E."/>
            <person name="Mitreva M."/>
            <person name="Priest M."/>
            <person name="Saif S."/>
            <person name="Whiston E.A."/>
            <person name="Young S."/>
            <person name="Zeng Q."/>
            <person name="Goldman W.E."/>
            <person name="Mardis E.R."/>
            <person name="Taylor J.W."/>
            <person name="McEwen J.G."/>
            <person name="Clay O.K."/>
            <person name="Klein B.S."/>
            <person name="Cuomo C.A."/>
        </authorList>
    </citation>
    <scope>NUCLEOTIDE SEQUENCE [LARGE SCALE GENOMIC DNA]</scope>
    <source>
        <strain evidence="3">UAMH 3008</strain>
    </source>
</reference>
<dbReference type="Proteomes" id="UP000034164">
    <property type="component" value="Unassembled WGS sequence"/>
</dbReference>
<evidence type="ECO:0008006" key="4">
    <source>
        <dbReference type="Google" id="ProtNLM"/>
    </source>
</evidence>
<evidence type="ECO:0000313" key="3">
    <source>
        <dbReference type="Proteomes" id="UP000034164"/>
    </source>
</evidence>
<dbReference type="PANTHER" id="PTHR37540:SF5">
    <property type="entry name" value="TRANSCRIPTION FACTOR DOMAIN-CONTAINING PROTEIN"/>
    <property type="match status" value="1"/>
</dbReference>
<dbReference type="PANTHER" id="PTHR37540">
    <property type="entry name" value="TRANSCRIPTION FACTOR (ACR-2), PUTATIVE-RELATED-RELATED"/>
    <property type="match status" value="1"/>
</dbReference>
<proteinExistence type="predicted"/>
<dbReference type="EMBL" id="LCZI01000696">
    <property type="protein sequence ID" value="KKZ65135.1"/>
    <property type="molecule type" value="Genomic_DNA"/>
</dbReference>
<protein>
    <recommendedName>
        <fullName evidence="4">Tachykinin family protein</fullName>
    </recommendedName>
</protein>
<feature type="region of interest" description="Disordered" evidence="1">
    <location>
        <begin position="586"/>
        <end position="605"/>
    </location>
</feature>
<name>A0A0G2I4G6_9EURO</name>
<dbReference type="InterPro" id="IPR021858">
    <property type="entry name" value="Fun_TF"/>
</dbReference>
<feature type="compositionally biased region" description="Acidic residues" evidence="1">
    <location>
        <begin position="593"/>
        <end position="602"/>
    </location>
</feature>
<accession>A0A0G2I4G6</accession>
<feature type="region of interest" description="Disordered" evidence="1">
    <location>
        <begin position="146"/>
        <end position="168"/>
    </location>
</feature>
<dbReference type="AlphaFoldDB" id="A0A0G2I4G6"/>
<evidence type="ECO:0000313" key="2">
    <source>
        <dbReference type="EMBL" id="KKZ65135.1"/>
    </source>
</evidence>
<gene>
    <name evidence="2" type="ORF">EMCG_09024</name>
</gene>
<comment type="caution">
    <text evidence="2">The sequence shown here is derived from an EMBL/GenBank/DDBJ whole genome shotgun (WGS) entry which is preliminary data.</text>
</comment>
<dbReference type="Pfam" id="PF11951">
    <property type="entry name" value="Fungal_trans_2"/>
    <property type="match status" value="1"/>
</dbReference>
<feature type="compositionally biased region" description="Polar residues" evidence="1">
    <location>
        <begin position="86"/>
        <end position="104"/>
    </location>
</feature>
<feature type="compositionally biased region" description="Low complexity" evidence="1">
    <location>
        <begin position="105"/>
        <end position="115"/>
    </location>
</feature>
<organism evidence="2 3">
    <name type="scientific">[Emmonsia] crescens</name>
    <dbReference type="NCBI Taxonomy" id="73230"/>
    <lineage>
        <taxon>Eukaryota</taxon>
        <taxon>Fungi</taxon>
        <taxon>Dikarya</taxon>
        <taxon>Ascomycota</taxon>
        <taxon>Pezizomycotina</taxon>
        <taxon>Eurotiomycetes</taxon>
        <taxon>Eurotiomycetidae</taxon>
        <taxon>Onygenales</taxon>
        <taxon>Ajellomycetaceae</taxon>
        <taxon>Emergomyces</taxon>
    </lineage>
</organism>
<dbReference type="OrthoDB" id="3469225at2759"/>
<evidence type="ECO:0000256" key="1">
    <source>
        <dbReference type="SAM" id="MobiDB-lite"/>
    </source>
</evidence>
<dbReference type="VEuPathDB" id="FungiDB:EMCG_09024"/>
<sequence length="644" mass="70213">MEEWWLSDIFTLPHTSKSSKSSPPLDVPSFTFIDHDDDLASKRIKDTKARRAIRSHVMRDVRRRERLAGLKRTSKRGAAKEKPSSPAINTESTTTATKNRQKSIASAGAGAGASDADAKQDVDNNHLLDRTTMSASPASSCGLSMISRSPSGGATSTTSVMQEQDDSYYSPSFPSPLADTSAWVFDPFGTLPGSGPSTSNIIDGLIKYFSTVLIPMTFPAETKQPQDSKNRMGLIISATISEAGPFFGYMSLCAAHRAMLQGKHSDLMPTPGGKGRVLYEPDYYMMKARCISEMNRKVQDPALALTDSAFDIVISLTSCALTIGDFDEARVHIQGLKKMVDMRGGVMDPSFQGEGLRVLANVLTCDIMSASGLMTRPLFPLTWDPQPIPPETAERVFPPPTSPLCNTGMALCTNEALSTPLRKALMGLREILFFELASAQDPASFSALENEIFLFKSHEMEHELLDYPYRLNQTSSKTTTTTATTENSLHTLHPLEAVTRIAAICHISNFFVVSPPSSGLGRALVRHLTLALSRFPTSAFPGLPNEWLNLLMWAAFLGARGSKAQKTKPWFLQRLREIAGVRGWIGSRSECGPGDEDGDGDGDDGRKEVEEVLKGYLYISDLQGGVFRGIWQEVLDGPVVVEIG</sequence>